<evidence type="ECO:0000313" key="2">
    <source>
        <dbReference type="Proteomes" id="UP000319756"/>
    </source>
</evidence>
<keyword evidence="2" id="KW-1185">Reference proteome</keyword>
<organism evidence="1 2">
    <name type="scientific">Salicibibacter halophilus</name>
    <dbReference type="NCBI Taxonomy" id="2502791"/>
    <lineage>
        <taxon>Bacteria</taxon>
        <taxon>Bacillati</taxon>
        <taxon>Bacillota</taxon>
        <taxon>Bacilli</taxon>
        <taxon>Bacillales</taxon>
        <taxon>Bacillaceae</taxon>
        <taxon>Salicibibacter</taxon>
    </lineage>
</organism>
<reference evidence="2" key="1">
    <citation type="submission" date="2019-01" db="EMBL/GenBank/DDBJ databases">
        <title>Genomic analysis of Salicibibacter sp. NKC3-5.</title>
        <authorList>
            <person name="Oh Y.J."/>
        </authorList>
    </citation>
    <scope>NUCLEOTIDE SEQUENCE [LARGE SCALE GENOMIC DNA]</scope>
    <source>
        <strain evidence="2">NKC3-5</strain>
    </source>
</reference>
<dbReference type="InterPro" id="IPR010064">
    <property type="entry name" value="HK97-gp10_tail"/>
</dbReference>
<dbReference type="OrthoDB" id="4457835at2"/>
<dbReference type="RefSeq" id="WP_142087116.1">
    <property type="nucleotide sequence ID" value="NZ_CP035485.1"/>
</dbReference>
<dbReference type="AlphaFoldDB" id="A0A514LED4"/>
<dbReference type="KEGG" id="sale:EPH95_02700"/>
<sequence>MADMKLNGMQELDRALGRRARNANRDVKNIVRRRGASLDRRMKQNATFAGKYTTGATRRSIRLTMSDAGFTATVAPRTNYASYVEWGTRFAAAQPFVRPAFYAERAQFLRDIQNLVR</sequence>
<evidence type="ECO:0000313" key="1">
    <source>
        <dbReference type="EMBL" id="QDI90213.1"/>
    </source>
</evidence>
<protein>
    <recommendedName>
        <fullName evidence="3">HK97 gp10 family phage protein</fullName>
    </recommendedName>
</protein>
<dbReference type="Pfam" id="PF04883">
    <property type="entry name" value="HK97-gp10_like"/>
    <property type="match status" value="1"/>
</dbReference>
<dbReference type="Proteomes" id="UP000319756">
    <property type="component" value="Chromosome"/>
</dbReference>
<dbReference type="EMBL" id="CP035485">
    <property type="protein sequence ID" value="QDI90213.1"/>
    <property type="molecule type" value="Genomic_DNA"/>
</dbReference>
<name>A0A514LED4_9BACI</name>
<proteinExistence type="predicted"/>
<gene>
    <name evidence="1" type="ORF">EPH95_02700</name>
</gene>
<evidence type="ECO:0008006" key="3">
    <source>
        <dbReference type="Google" id="ProtNLM"/>
    </source>
</evidence>
<dbReference type="NCBIfam" id="TIGR01725">
    <property type="entry name" value="phge_HK97_gp10"/>
    <property type="match status" value="1"/>
</dbReference>
<accession>A0A514LED4</accession>